<proteinExistence type="inferred from homology"/>
<dbReference type="InterPro" id="IPR008972">
    <property type="entry name" value="Cupredoxin"/>
</dbReference>
<gene>
    <name evidence="11" type="ORF">A1O9_02199</name>
</gene>
<dbReference type="GeneID" id="25277144"/>
<feature type="domain" description="Plastocyanin-like" evidence="9">
    <location>
        <begin position="303"/>
        <end position="432"/>
    </location>
</feature>
<evidence type="ECO:0000256" key="3">
    <source>
        <dbReference type="ARBA" id="ARBA00010609"/>
    </source>
</evidence>
<reference evidence="11 12" key="1">
    <citation type="submission" date="2013-03" db="EMBL/GenBank/DDBJ databases">
        <title>The Genome Sequence of Exophiala aquamarina CBS 119918.</title>
        <authorList>
            <consortium name="The Broad Institute Genomics Platform"/>
            <person name="Cuomo C."/>
            <person name="de Hoog S."/>
            <person name="Gorbushina A."/>
            <person name="Walker B."/>
            <person name="Young S.K."/>
            <person name="Zeng Q."/>
            <person name="Gargeya S."/>
            <person name="Fitzgerald M."/>
            <person name="Haas B."/>
            <person name="Abouelleil A."/>
            <person name="Allen A.W."/>
            <person name="Alvarado L."/>
            <person name="Arachchi H.M."/>
            <person name="Berlin A.M."/>
            <person name="Chapman S.B."/>
            <person name="Gainer-Dewar J."/>
            <person name="Goldberg J."/>
            <person name="Griggs A."/>
            <person name="Gujja S."/>
            <person name="Hansen M."/>
            <person name="Howarth C."/>
            <person name="Imamovic A."/>
            <person name="Ireland A."/>
            <person name="Larimer J."/>
            <person name="McCowan C."/>
            <person name="Murphy C."/>
            <person name="Pearson M."/>
            <person name="Poon T.W."/>
            <person name="Priest M."/>
            <person name="Roberts A."/>
            <person name="Saif S."/>
            <person name="Shea T."/>
            <person name="Sisk P."/>
            <person name="Sykes S."/>
            <person name="Wortman J."/>
            <person name="Nusbaum C."/>
            <person name="Birren B."/>
        </authorList>
    </citation>
    <scope>NUCLEOTIDE SEQUENCE [LARGE SCALE GENOMIC DNA]</scope>
    <source>
        <strain evidence="11 12">CBS 119918</strain>
    </source>
</reference>
<evidence type="ECO:0000256" key="2">
    <source>
        <dbReference type="ARBA" id="ARBA00001935"/>
    </source>
</evidence>
<dbReference type="InterPro" id="IPR001117">
    <property type="entry name" value="Cu-oxidase_2nd"/>
</dbReference>
<evidence type="ECO:0000256" key="7">
    <source>
        <dbReference type="ARBA" id="ARBA00023185"/>
    </source>
</evidence>
<dbReference type="CDD" id="cd13880">
    <property type="entry name" value="CuRO_2_MaLCC_like"/>
    <property type="match status" value="1"/>
</dbReference>
<dbReference type="GO" id="GO:0005507">
    <property type="term" value="F:copper ion binding"/>
    <property type="evidence" value="ECO:0007669"/>
    <property type="project" value="InterPro"/>
</dbReference>
<dbReference type="Proteomes" id="UP000027920">
    <property type="component" value="Unassembled WGS sequence"/>
</dbReference>
<dbReference type="PANTHER" id="PTHR11709:SF87">
    <property type="entry name" value="LACCASE"/>
    <property type="match status" value="1"/>
</dbReference>
<dbReference type="InterPro" id="IPR045087">
    <property type="entry name" value="Cu-oxidase_fam"/>
</dbReference>
<dbReference type="SUPFAM" id="SSF49503">
    <property type="entry name" value="Cupredoxins"/>
    <property type="match status" value="3"/>
</dbReference>
<evidence type="ECO:0000259" key="8">
    <source>
        <dbReference type="Pfam" id="PF00394"/>
    </source>
</evidence>
<evidence type="ECO:0000256" key="4">
    <source>
        <dbReference type="ARBA" id="ARBA00012297"/>
    </source>
</evidence>
<dbReference type="FunFam" id="2.60.40.420:FF:000045">
    <property type="entry name" value="Laccase 2"/>
    <property type="match status" value="1"/>
</dbReference>
<organism evidence="11 12">
    <name type="scientific">Exophiala aquamarina CBS 119918</name>
    <dbReference type="NCBI Taxonomy" id="1182545"/>
    <lineage>
        <taxon>Eukaryota</taxon>
        <taxon>Fungi</taxon>
        <taxon>Dikarya</taxon>
        <taxon>Ascomycota</taxon>
        <taxon>Pezizomycotina</taxon>
        <taxon>Eurotiomycetes</taxon>
        <taxon>Chaetothyriomycetidae</taxon>
        <taxon>Chaetothyriales</taxon>
        <taxon>Herpotrichiellaceae</taxon>
        <taxon>Exophiala</taxon>
    </lineage>
</organism>
<evidence type="ECO:0000313" key="12">
    <source>
        <dbReference type="Proteomes" id="UP000027920"/>
    </source>
</evidence>
<dbReference type="STRING" id="1182545.A0A072PMR6"/>
<comment type="cofactor">
    <cofactor evidence="2">
        <name>Cu cation</name>
        <dbReference type="ChEBI" id="CHEBI:23378"/>
    </cofactor>
</comment>
<keyword evidence="7" id="KW-0439">Lignin degradation</keyword>
<dbReference type="Gene3D" id="2.60.40.420">
    <property type="entry name" value="Cupredoxins - blue copper proteins"/>
    <property type="match status" value="3"/>
</dbReference>
<dbReference type="HOGENOM" id="CLU_006504_3_2_1"/>
<dbReference type="Pfam" id="PF07731">
    <property type="entry name" value="Cu-oxidase_2"/>
    <property type="match status" value="1"/>
</dbReference>
<evidence type="ECO:0000256" key="1">
    <source>
        <dbReference type="ARBA" id="ARBA00000349"/>
    </source>
</evidence>
<dbReference type="PANTHER" id="PTHR11709">
    <property type="entry name" value="MULTI-COPPER OXIDASE"/>
    <property type="match status" value="1"/>
</dbReference>
<dbReference type="OrthoDB" id="2121828at2759"/>
<keyword evidence="6" id="KW-0325">Glycoprotein</keyword>
<evidence type="ECO:0000256" key="6">
    <source>
        <dbReference type="ARBA" id="ARBA00023180"/>
    </source>
</evidence>
<feature type="domain" description="Plastocyanin-like" evidence="10">
    <location>
        <begin position="3"/>
        <end position="73"/>
    </location>
</feature>
<dbReference type="GO" id="GO:0046274">
    <property type="term" value="P:lignin catabolic process"/>
    <property type="evidence" value="ECO:0007669"/>
    <property type="project" value="UniProtKB-KW"/>
</dbReference>
<sequence>MQDNGTSVHWHGVRQWHSADQDGTNGITECPIAPGDTRTYKFQVTQYGSSLYHSHFSAQYGDGIVGPIVFEGPASANYDVDLGPYTINEWYYLTSWQVASLSTAALQGKGLPPQADTMIINGTGTNADGDGTHNKVKIQKGKRYLLRLINIGVDNYIRVSLDSHQLQVIAADFVPIVPYYTETLLIGAGQRYDVIIDANQIRGNYWFRADVATACFSTNHHNATAIWTYEGAGEDLPTTSPYHFPFDCSEPQAMMPIVYQPVPSENLYSGFKELDVNFTNQVIVPGGDSITVWAINSVAINVDWDKPTLQYVMEGNTSYPDDLTIFPTISEGGWNYWLIQQSAAVPKVPHPIHLHGHDFFILGQGYGLFNVNNVSLNYDTPARRDTASVYGGGGGGWLALAFESNNPGAWLMHCHIARHISASLGVQFLESPSLIPLPNQSSFEQACASWKAYSKTAYWKKEDSGL</sequence>
<name>A0A072PMR6_9EURO</name>
<protein>
    <recommendedName>
        <fullName evidence="4">laccase</fullName>
        <ecNumber evidence="4">1.10.3.2</ecNumber>
    </recommendedName>
</protein>
<dbReference type="VEuPathDB" id="FungiDB:A1O9_02199"/>
<accession>A0A072PMR6</accession>
<dbReference type="AlphaFoldDB" id="A0A072PMR6"/>
<dbReference type="EC" id="1.10.3.2" evidence="4"/>
<dbReference type="Pfam" id="PF07732">
    <property type="entry name" value="Cu-oxidase_3"/>
    <property type="match status" value="1"/>
</dbReference>
<dbReference type="CDD" id="cd13901">
    <property type="entry name" value="CuRO_3_MaLCC_like"/>
    <property type="match status" value="1"/>
</dbReference>
<evidence type="ECO:0000256" key="5">
    <source>
        <dbReference type="ARBA" id="ARBA00023008"/>
    </source>
</evidence>
<dbReference type="InterPro" id="IPR011707">
    <property type="entry name" value="Cu-oxidase-like_N"/>
</dbReference>
<dbReference type="GO" id="GO:0052716">
    <property type="term" value="F:hydroquinone:oxygen oxidoreductase activity"/>
    <property type="evidence" value="ECO:0007669"/>
    <property type="project" value="UniProtKB-EC"/>
</dbReference>
<evidence type="ECO:0000313" key="11">
    <source>
        <dbReference type="EMBL" id="KEF60638.1"/>
    </source>
</evidence>
<keyword evidence="12" id="KW-1185">Reference proteome</keyword>
<evidence type="ECO:0000259" key="10">
    <source>
        <dbReference type="Pfam" id="PF07732"/>
    </source>
</evidence>
<dbReference type="RefSeq" id="XP_013263228.1">
    <property type="nucleotide sequence ID" value="XM_013407774.1"/>
</dbReference>
<comment type="catalytic activity">
    <reaction evidence="1">
        <text>4 hydroquinone + O2 = 4 benzosemiquinone + 2 H2O</text>
        <dbReference type="Rhea" id="RHEA:11276"/>
        <dbReference type="ChEBI" id="CHEBI:15377"/>
        <dbReference type="ChEBI" id="CHEBI:15379"/>
        <dbReference type="ChEBI" id="CHEBI:17594"/>
        <dbReference type="ChEBI" id="CHEBI:17977"/>
        <dbReference type="EC" id="1.10.3.2"/>
    </reaction>
</comment>
<dbReference type="Pfam" id="PF00394">
    <property type="entry name" value="Cu-oxidase"/>
    <property type="match status" value="1"/>
</dbReference>
<evidence type="ECO:0000259" key="9">
    <source>
        <dbReference type="Pfam" id="PF07731"/>
    </source>
</evidence>
<dbReference type="InterPro" id="IPR011706">
    <property type="entry name" value="Cu-oxidase_C"/>
</dbReference>
<comment type="similarity">
    <text evidence="3">Belongs to the multicopper oxidase family.</text>
</comment>
<comment type="caution">
    <text evidence="11">The sequence shown here is derived from an EMBL/GenBank/DDBJ whole genome shotgun (WGS) entry which is preliminary data.</text>
</comment>
<dbReference type="EMBL" id="AMGV01000002">
    <property type="protein sequence ID" value="KEF60638.1"/>
    <property type="molecule type" value="Genomic_DNA"/>
</dbReference>
<feature type="domain" description="Plastocyanin-like" evidence="8">
    <location>
        <begin position="85"/>
        <end position="232"/>
    </location>
</feature>
<keyword evidence="5" id="KW-0186">Copper</keyword>